<evidence type="ECO:0000313" key="2">
    <source>
        <dbReference type="EnsemblPlants" id="TuG1812G0200003156.01.T01.cds255363"/>
    </source>
</evidence>
<reference evidence="2" key="3">
    <citation type="submission" date="2022-06" db="UniProtKB">
        <authorList>
            <consortium name="EnsemblPlants"/>
        </authorList>
    </citation>
    <scope>IDENTIFICATION</scope>
</reference>
<dbReference type="Gramene" id="TuG1812G0200003156.01.T01">
    <property type="protein sequence ID" value="TuG1812G0200003156.01.T01.cds255363"/>
    <property type="gene ID" value="TuG1812G0200003156.01"/>
</dbReference>
<protein>
    <submittedName>
        <fullName evidence="2">Uncharacterized protein</fullName>
    </submittedName>
</protein>
<name>A0A8R7TIH3_TRIUA</name>
<dbReference type="EnsemblPlants" id="TuG1812G0200003156.01.T01">
    <property type="protein sequence ID" value="TuG1812G0200003156.01.T01.cds255363"/>
    <property type="gene ID" value="TuG1812G0200003156.01"/>
</dbReference>
<feature type="transmembrane region" description="Helical" evidence="1">
    <location>
        <begin position="16"/>
        <end position="36"/>
    </location>
</feature>
<dbReference type="Proteomes" id="UP000015106">
    <property type="component" value="Chromosome 2"/>
</dbReference>
<reference evidence="2" key="2">
    <citation type="submission" date="2018-03" db="EMBL/GenBank/DDBJ databases">
        <title>The Triticum urartu genome reveals the dynamic nature of wheat genome evolution.</title>
        <authorList>
            <person name="Ling H."/>
            <person name="Ma B."/>
            <person name="Shi X."/>
            <person name="Liu H."/>
            <person name="Dong L."/>
            <person name="Sun H."/>
            <person name="Cao Y."/>
            <person name="Gao Q."/>
            <person name="Zheng S."/>
            <person name="Li Y."/>
            <person name="Yu Y."/>
            <person name="Du H."/>
            <person name="Qi M."/>
            <person name="Li Y."/>
            <person name="Yu H."/>
            <person name="Cui Y."/>
            <person name="Wang N."/>
            <person name="Chen C."/>
            <person name="Wu H."/>
            <person name="Zhao Y."/>
            <person name="Zhang J."/>
            <person name="Li Y."/>
            <person name="Zhou W."/>
            <person name="Zhang B."/>
            <person name="Hu W."/>
            <person name="Eijk M."/>
            <person name="Tang J."/>
            <person name="Witsenboer H."/>
            <person name="Zhao S."/>
            <person name="Li Z."/>
            <person name="Zhang A."/>
            <person name="Wang D."/>
            <person name="Liang C."/>
        </authorList>
    </citation>
    <scope>NUCLEOTIDE SEQUENCE [LARGE SCALE GENOMIC DNA]</scope>
    <source>
        <strain evidence="2">cv. G1812</strain>
    </source>
</reference>
<organism evidence="2 3">
    <name type="scientific">Triticum urartu</name>
    <name type="common">Red wild einkorn</name>
    <name type="synonym">Crithodium urartu</name>
    <dbReference type="NCBI Taxonomy" id="4572"/>
    <lineage>
        <taxon>Eukaryota</taxon>
        <taxon>Viridiplantae</taxon>
        <taxon>Streptophyta</taxon>
        <taxon>Embryophyta</taxon>
        <taxon>Tracheophyta</taxon>
        <taxon>Spermatophyta</taxon>
        <taxon>Magnoliopsida</taxon>
        <taxon>Liliopsida</taxon>
        <taxon>Poales</taxon>
        <taxon>Poaceae</taxon>
        <taxon>BOP clade</taxon>
        <taxon>Pooideae</taxon>
        <taxon>Triticodae</taxon>
        <taxon>Triticeae</taxon>
        <taxon>Triticinae</taxon>
        <taxon>Triticum</taxon>
    </lineage>
</organism>
<keyword evidence="1" id="KW-0812">Transmembrane</keyword>
<keyword evidence="1" id="KW-1133">Transmembrane helix</keyword>
<accession>A0A8R7TIH3</accession>
<keyword evidence="1" id="KW-0472">Membrane</keyword>
<evidence type="ECO:0000256" key="1">
    <source>
        <dbReference type="SAM" id="Phobius"/>
    </source>
</evidence>
<dbReference type="AlphaFoldDB" id="A0A8R7TIH3"/>
<proteinExistence type="predicted"/>
<sequence>MGAKPPDYVLPLATGISYFPLYIIHLNLLWISANWFPNLQMSSQHKNHVSMHLEHILHNDFDLLARMSYSSVAKRYLLTC</sequence>
<keyword evidence="3" id="KW-1185">Reference proteome</keyword>
<reference evidence="3" key="1">
    <citation type="journal article" date="2013" name="Nature">
        <title>Draft genome of the wheat A-genome progenitor Triticum urartu.</title>
        <authorList>
            <person name="Ling H.Q."/>
            <person name="Zhao S."/>
            <person name="Liu D."/>
            <person name="Wang J."/>
            <person name="Sun H."/>
            <person name="Zhang C."/>
            <person name="Fan H."/>
            <person name="Li D."/>
            <person name="Dong L."/>
            <person name="Tao Y."/>
            <person name="Gao C."/>
            <person name="Wu H."/>
            <person name="Li Y."/>
            <person name="Cui Y."/>
            <person name="Guo X."/>
            <person name="Zheng S."/>
            <person name="Wang B."/>
            <person name="Yu K."/>
            <person name="Liang Q."/>
            <person name="Yang W."/>
            <person name="Lou X."/>
            <person name="Chen J."/>
            <person name="Feng M."/>
            <person name="Jian J."/>
            <person name="Zhang X."/>
            <person name="Luo G."/>
            <person name="Jiang Y."/>
            <person name="Liu J."/>
            <person name="Wang Z."/>
            <person name="Sha Y."/>
            <person name="Zhang B."/>
            <person name="Wu H."/>
            <person name="Tang D."/>
            <person name="Shen Q."/>
            <person name="Xue P."/>
            <person name="Zou S."/>
            <person name="Wang X."/>
            <person name="Liu X."/>
            <person name="Wang F."/>
            <person name="Yang Y."/>
            <person name="An X."/>
            <person name="Dong Z."/>
            <person name="Zhang K."/>
            <person name="Zhang X."/>
            <person name="Luo M.C."/>
            <person name="Dvorak J."/>
            <person name="Tong Y."/>
            <person name="Wang J."/>
            <person name="Yang H."/>
            <person name="Li Z."/>
            <person name="Wang D."/>
            <person name="Zhang A."/>
            <person name="Wang J."/>
        </authorList>
    </citation>
    <scope>NUCLEOTIDE SEQUENCE</scope>
    <source>
        <strain evidence="3">cv. G1812</strain>
    </source>
</reference>
<evidence type="ECO:0000313" key="3">
    <source>
        <dbReference type="Proteomes" id="UP000015106"/>
    </source>
</evidence>